<dbReference type="Pfam" id="PF02515">
    <property type="entry name" value="CoA_transf_3"/>
    <property type="match status" value="1"/>
</dbReference>
<keyword evidence="1" id="KW-0808">Transferase</keyword>
<dbReference type="InterPro" id="IPR044855">
    <property type="entry name" value="CoA-Trfase_III_dom3_sf"/>
</dbReference>
<dbReference type="InterPro" id="IPR050483">
    <property type="entry name" value="CoA-transferase_III_domain"/>
</dbReference>
<dbReference type="Gene3D" id="3.40.50.10540">
    <property type="entry name" value="Crotonobetainyl-coa:carnitine coa-transferase, domain 1"/>
    <property type="match status" value="1"/>
</dbReference>
<dbReference type="InterPro" id="IPR023606">
    <property type="entry name" value="CoA-Trfase_III_dom_1_sf"/>
</dbReference>
<evidence type="ECO:0008006" key="3">
    <source>
        <dbReference type="Google" id="ProtNLM"/>
    </source>
</evidence>
<name>A0A381SY66_9ZZZZ</name>
<dbReference type="InterPro" id="IPR003673">
    <property type="entry name" value="CoA-Trfase_fam_III"/>
</dbReference>
<evidence type="ECO:0000313" key="2">
    <source>
        <dbReference type="EMBL" id="SVA07327.1"/>
    </source>
</evidence>
<dbReference type="SUPFAM" id="SSF89796">
    <property type="entry name" value="CoA-transferase family III (CaiB/BaiF)"/>
    <property type="match status" value="1"/>
</dbReference>
<protein>
    <recommendedName>
        <fullName evidence="3">CoA transferase</fullName>
    </recommendedName>
</protein>
<dbReference type="AlphaFoldDB" id="A0A381SY66"/>
<dbReference type="Gene3D" id="3.30.1540.10">
    <property type="entry name" value="formyl-coa transferase, domain 3"/>
    <property type="match status" value="1"/>
</dbReference>
<evidence type="ECO:0000256" key="1">
    <source>
        <dbReference type="ARBA" id="ARBA00022679"/>
    </source>
</evidence>
<dbReference type="EMBL" id="UINC01003553">
    <property type="protein sequence ID" value="SVA07327.1"/>
    <property type="molecule type" value="Genomic_DNA"/>
</dbReference>
<dbReference type="PANTHER" id="PTHR48207">
    <property type="entry name" value="SUCCINATE--HYDROXYMETHYLGLUTARATE COA-TRANSFERASE"/>
    <property type="match status" value="1"/>
</dbReference>
<gene>
    <name evidence="2" type="ORF">METZ01_LOCUS60181</name>
</gene>
<accession>A0A381SY66</accession>
<organism evidence="2">
    <name type="scientific">marine metagenome</name>
    <dbReference type="NCBI Taxonomy" id="408172"/>
    <lineage>
        <taxon>unclassified sequences</taxon>
        <taxon>metagenomes</taxon>
        <taxon>ecological metagenomes</taxon>
    </lineage>
</organism>
<reference evidence="2" key="1">
    <citation type="submission" date="2018-05" db="EMBL/GenBank/DDBJ databases">
        <authorList>
            <person name="Lanie J.A."/>
            <person name="Ng W.-L."/>
            <person name="Kazmierczak K.M."/>
            <person name="Andrzejewski T.M."/>
            <person name="Davidsen T.M."/>
            <person name="Wayne K.J."/>
            <person name="Tettelin H."/>
            <person name="Glass J.I."/>
            <person name="Rusch D."/>
            <person name="Podicherti R."/>
            <person name="Tsui H.-C.T."/>
            <person name="Winkler M.E."/>
        </authorList>
    </citation>
    <scope>NUCLEOTIDE SEQUENCE</scope>
</reference>
<sequence length="377" mass="42162">MEGVVVLEFSQFLAGPVAGLRLSDLGARVIKIEKPEVGDLCRYIYLSDTNLSGDNSLFHAINRNKESFVADLKNPSDLERIKNLIAKVDIITQNFRPGVIERIGLDYENAKKINPKIVYGSITGYGDKGPWKNLPGQDLLAQSRSGLVWLNGNGDGAPTPMGLAAADMFAGHFLVQGLVAAMFKVLKTGEGSHVQTSLMEAILDFQFEVLTTYLNNGRKKPKRSNYNNAHAYLAAPYGIYKTSDGYISISMTPVPKLGELLKLESIQQYTDQATWFTKRDEIKKLIGDLIVTNTTQNWLDILEPAGVWCSEVLEWDKMIEHEGFKVIDMLQRIKRFDGLDIETLRCPIRFNNEVYKSEIAAPLIGQHTEQISKEFSL</sequence>
<dbReference type="PANTHER" id="PTHR48207:SF4">
    <property type="entry name" value="BLL6097 PROTEIN"/>
    <property type="match status" value="1"/>
</dbReference>
<proteinExistence type="predicted"/>
<dbReference type="GO" id="GO:0008410">
    <property type="term" value="F:CoA-transferase activity"/>
    <property type="evidence" value="ECO:0007669"/>
    <property type="project" value="TreeGrafter"/>
</dbReference>